<dbReference type="Proteomes" id="UP001161438">
    <property type="component" value="Chromosome 7"/>
</dbReference>
<keyword evidence="1 4" id="KW-0238">DNA-binding</keyword>
<dbReference type="InterPro" id="IPR009057">
    <property type="entry name" value="Homeodomain-like_sf"/>
</dbReference>
<dbReference type="CDD" id="cd00086">
    <property type="entry name" value="homeodomain"/>
    <property type="match status" value="1"/>
</dbReference>
<evidence type="ECO:0000259" key="5">
    <source>
        <dbReference type="PROSITE" id="PS50071"/>
    </source>
</evidence>
<dbReference type="Gene3D" id="1.10.10.60">
    <property type="entry name" value="Homeodomain-like"/>
    <property type="match status" value="1"/>
</dbReference>
<dbReference type="GO" id="GO:0006355">
    <property type="term" value="P:regulation of DNA-templated transcription"/>
    <property type="evidence" value="ECO:0007669"/>
    <property type="project" value="InterPro"/>
</dbReference>
<dbReference type="EMBL" id="OX365763">
    <property type="protein sequence ID" value="CAI4039183.1"/>
    <property type="molecule type" value="Genomic_DNA"/>
</dbReference>
<dbReference type="SUPFAM" id="SSF46689">
    <property type="entry name" value="Homeodomain-like"/>
    <property type="match status" value="1"/>
</dbReference>
<dbReference type="GO" id="GO:0003677">
    <property type="term" value="F:DNA binding"/>
    <property type="evidence" value="ECO:0007669"/>
    <property type="project" value="UniProtKB-UniRule"/>
</dbReference>
<feature type="domain" description="Homeobox" evidence="5">
    <location>
        <begin position="190"/>
        <end position="253"/>
    </location>
</feature>
<dbReference type="GO" id="GO:0005634">
    <property type="term" value="C:nucleus"/>
    <property type="evidence" value="ECO:0007669"/>
    <property type="project" value="UniProtKB-SubCell"/>
</dbReference>
<keyword evidence="2 4" id="KW-0371">Homeobox</keyword>
<keyword evidence="3 4" id="KW-0539">Nucleus</keyword>
<accession>A0AA35NHP1</accession>
<dbReference type="GeneID" id="80918394"/>
<dbReference type="Pfam" id="PF05920">
    <property type="entry name" value="Homeobox_KN"/>
    <property type="match status" value="1"/>
</dbReference>
<evidence type="ECO:0000313" key="6">
    <source>
        <dbReference type="EMBL" id="CAI4039183.1"/>
    </source>
</evidence>
<evidence type="ECO:0000313" key="7">
    <source>
        <dbReference type="Proteomes" id="UP001161438"/>
    </source>
</evidence>
<dbReference type="InterPro" id="IPR008422">
    <property type="entry name" value="KN_HD"/>
</dbReference>
<dbReference type="SMART" id="SM00389">
    <property type="entry name" value="HOX"/>
    <property type="match status" value="1"/>
</dbReference>
<organism evidence="6 7">
    <name type="scientific">Saccharomyces mikatae IFO 1815</name>
    <dbReference type="NCBI Taxonomy" id="226126"/>
    <lineage>
        <taxon>Eukaryota</taxon>
        <taxon>Fungi</taxon>
        <taxon>Dikarya</taxon>
        <taxon>Ascomycota</taxon>
        <taxon>Saccharomycotina</taxon>
        <taxon>Saccharomycetes</taxon>
        <taxon>Saccharomycetales</taxon>
        <taxon>Saccharomycetaceae</taxon>
        <taxon>Saccharomyces</taxon>
    </lineage>
</organism>
<dbReference type="AlphaFoldDB" id="A0AA35NHP1"/>
<dbReference type="PANTHER" id="PTHR11850">
    <property type="entry name" value="HOMEOBOX PROTEIN TRANSCRIPTION FACTORS"/>
    <property type="match status" value="1"/>
</dbReference>
<proteinExistence type="predicted"/>
<dbReference type="PROSITE" id="PS50071">
    <property type="entry name" value="HOMEOBOX_2"/>
    <property type="match status" value="1"/>
</dbReference>
<feature type="DNA-binding region" description="Homeobox" evidence="4">
    <location>
        <begin position="192"/>
        <end position="254"/>
    </location>
</feature>
<keyword evidence="7" id="KW-1185">Reference proteome</keyword>
<dbReference type="InterPro" id="IPR050224">
    <property type="entry name" value="TALE_homeobox"/>
</dbReference>
<evidence type="ECO:0000256" key="1">
    <source>
        <dbReference type="ARBA" id="ARBA00023125"/>
    </source>
</evidence>
<dbReference type="InterPro" id="IPR001356">
    <property type="entry name" value="HD"/>
</dbReference>
<comment type="subcellular location">
    <subcellularLocation>
        <location evidence="4">Nucleus</location>
    </subcellularLocation>
</comment>
<protein>
    <recommendedName>
        <fullName evidence="5">Homeobox domain-containing protein</fullName>
    </recommendedName>
</protein>
<dbReference type="RefSeq" id="XP_056082298.1">
    <property type="nucleotide sequence ID" value="XM_056222626.1"/>
</dbReference>
<reference evidence="6" key="1">
    <citation type="submission" date="2022-10" db="EMBL/GenBank/DDBJ databases">
        <authorList>
            <person name="Byrne P K."/>
        </authorList>
    </citation>
    <scope>NUCLEOTIDE SEQUENCE</scope>
    <source>
        <strain evidence="6">IFO1815</strain>
    </source>
</reference>
<gene>
    <name evidence="6" type="primary">SMKI07G1560</name>
    <name evidence="6" type="ORF">SMKI_07G1560</name>
</gene>
<evidence type="ECO:0000256" key="2">
    <source>
        <dbReference type="ARBA" id="ARBA00023155"/>
    </source>
</evidence>
<evidence type="ECO:0000256" key="4">
    <source>
        <dbReference type="PROSITE-ProRule" id="PRU00108"/>
    </source>
</evidence>
<evidence type="ECO:0000256" key="3">
    <source>
        <dbReference type="ARBA" id="ARBA00023242"/>
    </source>
</evidence>
<sequence length="274" mass="30559">MGTSIVDLNQKIELPPIQALFESLNQENEPKLCFEEHRVYRPKPSFIPRTNIAVGSPVNPVPVSSPVFFIGPSPAGGVHNNAMVGQGVPQFPTVYKNREVIPTGARDYVIAVGRPPVSSLQPKYERMTTSDCYQNQRLSQSYAVNANTMVGSYTIPQPISISRGKMVSGNINMNTVHGSSNEFSVKEKKHKAHGKRTNLPKATVSILNKWLLEHINNPYPTVQEKRELLAKTGLTKLQISNWFINARRRKIFSGQNDANNFKRKFSSSADLTKL</sequence>
<name>A0AA35NHP1_SACMI</name>